<reference evidence="2 3" key="1">
    <citation type="submission" date="2015-11" db="EMBL/GenBank/DDBJ databases">
        <authorList>
            <person name="Lin W."/>
        </authorList>
    </citation>
    <scope>NUCLEOTIDE SEQUENCE [LARGE SCALE GENOMIC DNA]</scope>
    <source>
        <strain evidence="2 3">HCH-1</strain>
    </source>
</reference>
<dbReference type="RefSeq" id="WP_085052805.1">
    <property type="nucleotide sequence ID" value="NZ_LNQR01000077.1"/>
</dbReference>
<evidence type="ECO:0000313" key="2">
    <source>
        <dbReference type="EMBL" id="KWT83452.1"/>
    </source>
</evidence>
<name>A0ABR5SEW3_9BACT</name>
<evidence type="ECO:0000259" key="1">
    <source>
        <dbReference type="Pfam" id="PF12706"/>
    </source>
</evidence>
<keyword evidence="3" id="KW-1185">Reference proteome</keyword>
<dbReference type="PANTHER" id="PTHR42663:SF4">
    <property type="entry name" value="SLL1036 PROTEIN"/>
    <property type="match status" value="1"/>
</dbReference>
<gene>
    <name evidence="2" type="ORF">ASN18_2202</name>
</gene>
<dbReference type="Gene3D" id="3.60.15.10">
    <property type="entry name" value="Ribonuclease Z/Hydroxyacylglutathione hydrolase-like"/>
    <property type="match status" value="1"/>
</dbReference>
<accession>A0ABR5SEW3</accession>
<dbReference type="Pfam" id="PF12706">
    <property type="entry name" value="Lactamase_B_2"/>
    <property type="match status" value="1"/>
</dbReference>
<dbReference type="Proteomes" id="UP000060487">
    <property type="component" value="Unassembled WGS sequence"/>
</dbReference>
<dbReference type="SUPFAM" id="SSF56281">
    <property type="entry name" value="Metallo-hydrolase/oxidoreductase"/>
    <property type="match status" value="1"/>
</dbReference>
<dbReference type="CDD" id="cd07715">
    <property type="entry name" value="TaR3-like_MBL-fold"/>
    <property type="match status" value="1"/>
</dbReference>
<dbReference type="InterPro" id="IPR036866">
    <property type="entry name" value="RibonucZ/Hydroxyglut_hydro"/>
</dbReference>
<dbReference type="GO" id="GO:0016787">
    <property type="term" value="F:hydrolase activity"/>
    <property type="evidence" value="ECO:0007669"/>
    <property type="project" value="UniProtKB-KW"/>
</dbReference>
<dbReference type="PANTHER" id="PTHR42663">
    <property type="entry name" value="HYDROLASE C777.06C-RELATED-RELATED"/>
    <property type="match status" value="1"/>
</dbReference>
<proteinExistence type="predicted"/>
<sequence>MIIKCWGARGSIPVSGRDYLKYGGDTTCIEIRTKDDNIIIIDTGSGIRELGKKVFEEKRDRFSILFTHFHWDHIMGFPFFRPINNEGTSIDFYGCAFDQGSIEEMISKTMVSPHFPVNFNEVKAKFSYVTVCSTSFHIGSVAVTPIMLSHPNKGLGYKFVEDGKVFLFITDNELTYKHPGGLDFEDYREFCSNADLLMHDSEYVEEEYEAKRTWGHSIYNDALRLAMESGVKSFGLYHHNQNRTDDAQDAIVGECQRIIAEKKSALNCFAVYQGMVIAL</sequence>
<organism evidence="2 3">
    <name type="scientific">Candidatus Magnetominusculus xianensis</name>
    <dbReference type="NCBI Taxonomy" id="1748249"/>
    <lineage>
        <taxon>Bacteria</taxon>
        <taxon>Pseudomonadati</taxon>
        <taxon>Nitrospirota</taxon>
        <taxon>Nitrospiria</taxon>
        <taxon>Nitrospirales</taxon>
        <taxon>Nitrospiraceae</taxon>
        <taxon>Candidatus Magnetominusculus</taxon>
    </lineage>
</organism>
<keyword evidence="2" id="KW-0378">Hydrolase</keyword>
<feature type="domain" description="Metallo-beta-lactamase" evidence="1">
    <location>
        <begin position="39"/>
        <end position="238"/>
    </location>
</feature>
<comment type="caution">
    <text evidence="2">The sequence shown here is derived from an EMBL/GenBank/DDBJ whole genome shotgun (WGS) entry which is preliminary data.</text>
</comment>
<dbReference type="EMBL" id="LNQR01000077">
    <property type="protein sequence ID" value="KWT83452.1"/>
    <property type="molecule type" value="Genomic_DNA"/>
</dbReference>
<protein>
    <submittedName>
        <fullName evidence="2">Metal-dependent hydrolase</fullName>
    </submittedName>
</protein>
<evidence type="ECO:0000313" key="3">
    <source>
        <dbReference type="Proteomes" id="UP000060487"/>
    </source>
</evidence>
<dbReference type="InterPro" id="IPR001279">
    <property type="entry name" value="Metallo-B-lactamas"/>
</dbReference>